<protein>
    <submittedName>
        <fullName evidence="1">Lipid A export ATP-binding/permease protein MsbA</fullName>
    </submittedName>
</protein>
<name>A0A3B0UQS3_9ZZZZ</name>
<dbReference type="GO" id="GO:0005524">
    <property type="term" value="F:ATP binding"/>
    <property type="evidence" value="ECO:0007669"/>
    <property type="project" value="UniProtKB-KW"/>
</dbReference>
<reference evidence="1" key="1">
    <citation type="submission" date="2018-06" db="EMBL/GenBank/DDBJ databases">
        <authorList>
            <person name="Zhirakovskaya E."/>
        </authorList>
    </citation>
    <scope>NUCLEOTIDE SEQUENCE</scope>
</reference>
<dbReference type="PANTHER" id="PTHR43394:SF1">
    <property type="entry name" value="ATP-BINDING CASSETTE SUB-FAMILY B MEMBER 10, MITOCHONDRIAL"/>
    <property type="match status" value="1"/>
</dbReference>
<dbReference type="Gene3D" id="3.40.50.300">
    <property type="entry name" value="P-loop containing nucleotide triphosphate hydrolases"/>
    <property type="match status" value="1"/>
</dbReference>
<sequence length="70" mass="7960">LIQSALETLMQNKTVIAIAHRLSTVMKMDRIIVMENGNTKLSGTHHELLSHKENLYKKLWEIQAGGFLSK</sequence>
<organism evidence="1">
    <name type="scientific">hydrothermal vent metagenome</name>
    <dbReference type="NCBI Taxonomy" id="652676"/>
    <lineage>
        <taxon>unclassified sequences</taxon>
        <taxon>metagenomes</taxon>
        <taxon>ecological metagenomes</taxon>
    </lineage>
</organism>
<dbReference type="InterPro" id="IPR027417">
    <property type="entry name" value="P-loop_NTPase"/>
</dbReference>
<dbReference type="EMBL" id="UOEV01000089">
    <property type="protein sequence ID" value="VAW33228.1"/>
    <property type="molecule type" value="Genomic_DNA"/>
</dbReference>
<dbReference type="GO" id="GO:0015421">
    <property type="term" value="F:ABC-type oligopeptide transporter activity"/>
    <property type="evidence" value="ECO:0007669"/>
    <property type="project" value="TreeGrafter"/>
</dbReference>
<accession>A0A3B0UQS3</accession>
<keyword evidence="1" id="KW-0547">Nucleotide-binding</keyword>
<feature type="non-terminal residue" evidence="1">
    <location>
        <position position="1"/>
    </location>
</feature>
<dbReference type="SUPFAM" id="SSF52540">
    <property type="entry name" value="P-loop containing nucleoside triphosphate hydrolases"/>
    <property type="match status" value="1"/>
</dbReference>
<dbReference type="InterPro" id="IPR039421">
    <property type="entry name" value="Type_1_exporter"/>
</dbReference>
<keyword evidence="1" id="KW-0067">ATP-binding</keyword>
<proteinExistence type="predicted"/>
<gene>
    <name evidence="1" type="ORF">MNBD_CPR01-316</name>
</gene>
<evidence type="ECO:0000313" key="1">
    <source>
        <dbReference type="EMBL" id="VAW33228.1"/>
    </source>
</evidence>
<dbReference type="PANTHER" id="PTHR43394">
    <property type="entry name" value="ATP-DEPENDENT PERMEASE MDL1, MITOCHONDRIAL"/>
    <property type="match status" value="1"/>
</dbReference>
<dbReference type="AlphaFoldDB" id="A0A3B0UQS3"/>